<dbReference type="Gene3D" id="1.20.120.1600">
    <property type="match status" value="1"/>
</dbReference>
<protein>
    <submittedName>
        <fullName evidence="4">HAD family hydrolase</fullName>
    </submittedName>
</protein>
<dbReference type="InterPro" id="IPR006439">
    <property type="entry name" value="HAD-SF_hydro_IA"/>
</dbReference>
<keyword evidence="3" id="KW-0460">Magnesium</keyword>
<dbReference type="InterPro" id="IPR036412">
    <property type="entry name" value="HAD-like_sf"/>
</dbReference>
<evidence type="ECO:0000313" key="4">
    <source>
        <dbReference type="EMBL" id="QSB14951.1"/>
    </source>
</evidence>
<keyword evidence="2 4" id="KW-0378">Hydrolase</keyword>
<dbReference type="GO" id="GO:0044281">
    <property type="term" value="P:small molecule metabolic process"/>
    <property type="evidence" value="ECO:0007669"/>
    <property type="project" value="UniProtKB-ARBA"/>
</dbReference>
<dbReference type="InterPro" id="IPR023214">
    <property type="entry name" value="HAD_sf"/>
</dbReference>
<evidence type="ECO:0000256" key="2">
    <source>
        <dbReference type="ARBA" id="ARBA00022801"/>
    </source>
</evidence>
<dbReference type="Pfam" id="PF00702">
    <property type="entry name" value="Hydrolase"/>
    <property type="match status" value="1"/>
</dbReference>
<dbReference type="KEGG" id="nhy:JQS43_00705"/>
<dbReference type="GO" id="GO:0016787">
    <property type="term" value="F:hydrolase activity"/>
    <property type="evidence" value="ECO:0007669"/>
    <property type="project" value="UniProtKB-KW"/>
</dbReference>
<dbReference type="SFLD" id="SFLDG01129">
    <property type="entry name" value="C1.5:_HAD__Beta-PGM__Phosphata"/>
    <property type="match status" value="1"/>
</dbReference>
<dbReference type="PANTHER" id="PTHR46470:SF4">
    <property type="entry name" value="5-AMINO-6-(5-PHOSPHO-D-RIBITYLAMINO)URACIL PHOSPHATASE YIGB"/>
    <property type="match status" value="1"/>
</dbReference>
<dbReference type="InterPro" id="IPR051400">
    <property type="entry name" value="HAD-like_hydrolase"/>
</dbReference>
<dbReference type="PANTHER" id="PTHR46470">
    <property type="entry name" value="N-ACYLNEURAMINATE-9-PHOSPHATASE"/>
    <property type="match status" value="1"/>
</dbReference>
<evidence type="ECO:0000313" key="5">
    <source>
        <dbReference type="Proteomes" id="UP000662857"/>
    </source>
</evidence>
<dbReference type="AlphaFoldDB" id="A0A895YBY0"/>
<dbReference type="EMBL" id="CP070499">
    <property type="protein sequence ID" value="QSB14951.1"/>
    <property type="molecule type" value="Genomic_DNA"/>
</dbReference>
<reference evidence="4" key="1">
    <citation type="submission" date="2021-02" db="EMBL/GenBank/DDBJ databases">
        <title>Natrosporangium hydrolyticum gen. nov., sp. nov, a haloalkaliphilic actinobacterium from a soda solonchak soil.</title>
        <authorList>
            <person name="Sorokin D.Y."/>
            <person name="Khijniak T.V."/>
            <person name="Zakharycheva A.P."/>
            <person name="Boueva O.V."/>
            <person name="Ariskina E.V."/>
            <person name="Hahnke R.L."/>
            <person name="Bunk B."/>
            <person name="Sproer C."/>
            <person name="Schumann P."/>
            <person name="Evtushenko L.I."/>
            <person name="Kublanov I.V."/>
        </authorList>
    </citation>
    <scope>NUCLEOTIDE SEQUENCE</scope>
    <source>
        <strain evidence="4">DSM 106523</strain>
    </source>
</reference>
<dbReference type="Proteomes" id="UP000662857">
    <property type="component" value="Chromosome"/>
</dbReference>
<evidence type="ECO:0000256" key="3">
    <source>
        <dbReference type="ARBA" id="ARBA00022842"/>
    </source>
</evidence>
<sequence length="226" mass="24042">MITTVVFDADDTLVDIAPAVHSAQQVVLAELERMGRLGSLTLDQLRADEVVAFAEREGEPIEQVRRAALGRSLARIGAEAELDRLLALFFAHRFAVTRLYDEVPGLLAELRGGYALGFGTNGNNRVDRLGLAGTFAFTVYAHEAGVPAKPAAGFFEAVVKAAQASPESIVHIGDSYRNDVAGAAAAGLRTVWLNRVGAAHPPGSPPPDAVIRRLGELPQALTQLVR</sequence>
<proteinExistence type="predicted"/>
<comment type="cofactor">
    <cofactor evidence="1">
        <name>Mg(2+)</name>
        <dbReference type="ChEBI" id="CHEBI:18420"/>
    </cofactor>
</comment>
<dbReference type="SFLD" id="SFLDS00003">
    <property type="entry name" value="Haloacid_Dehalogenase"/>
    <property type="match status" value="1"/>
</dbReference>
<dbReference type="Gene3D" id="3.40.50.1000">
    <property type="entry name" value="HAD superfamily/HAD-like"/>
    <property type="match status" value="1"/>
</dbReference>
<dbReference type="NCBIfam" id="TIGR01549">
    <property type="entry name" value="HAD-SF-IA-v1"/>
    <property type="match status" value="1"/>
</dbReference>
<dbReference type="SUPFAM" id="SSF56784">
    <property type="entry name" value="HAD-like"/>
    <property type="match status" value="1"/>
</dbReference>
<accession>A0A895YBY0</accession>
<name>A0A895YBY0_9ACTN</name>
<evidence type="ECO:0000256" key="1">
    <source>
        <dbReference type="ARBA" id="ARBA00001946"/>
    </source>
</evidence>
<gene>
    <name evidence="4" type="ORF">JQS43_00705</name>
</gene>
<keyword evidence="5" id="KW-1185">Reference proteome</keyword>
<organism evidence="4 5">
    <name type="scientific">Natronosporangium hydrolyticum</name>
    <dbReference type="NCBI Taxonomy" id="2811111"/>
    <lineage>
        <taxon>Bacteria</taxon>
        <taxon>Bacillati</taxon>
        <taxon>Actinomycetota</taxon>
        <taxon>Actinomycetes</taxon>
        <taxon>Micromonosporales</taxon>
        <taxon>Micromonosporaceae</taxon>
        <taxon>Natronosporangium</taxon>
    </lineage>
</organism>
<dbReference type="RefSeq" id="WP_239677115.1">
    <property type="nucleotide sequence ID" value="NZ_CP070499.1"/>
</dbReference>